<reference evidence="1 2" key="1">
    <citation type="submission" date="2018-07" db="EMBL/GenBank/DDBJ databases">
        <title>Leeuwenhoekiella genomics.</title>
        <authorList>
            <person name="Tahon G."/>
            <person name="Willems A."/>
        </authorList>
    </citation>
    <scope>NUCLEOTIDE SEQUENCE [LARGE SCALE GENOMIC DNA]</scope>
    <source>
        <strain evidence="1 2">LMG 1345</strain>
    </source>
</reference>
<sequence>MGWKSKVKDFVIPMRSNAEVLGKPRKFPEPDPYPIKLTKIDLNKVQESWLEYCKKQEPISVTHMIIEGQQRKLEFQVLEQVSGDKEISYKEVQRLHHVDFPMKYLLVYKGQTLGMISFDMGEGFEFKAVFNPDVKYFENE</sequence>
<comment type="caution">
    <text evidence="1">The sequence shown here is derived from an EMBL/GenBank/DDBJ whole genome shotgun (WGS) entry which is preliminary data.</text>
</comment>
<dbReference type="AlphaFoldDB" id="A0A4Q0PNE8"/>
<evidence type="ECO:0000313" key="2">
    <source>
        <dbReference type="Proteomes" id="UP000290608"/>
    </source>
</evidence>
<name>A0A4Q0PNE8_9FLAO</name>
<organism evidence="1 2">
    <name type="scientific">Leeuwenhoekiella marinoflava</name>
    <dbReference type="NCBI Taxonomy" id="988"/>
    <lineage>
        <taxon>Bacteria</taxon>
        <taxon>Pseudomonadati</taxon>
        <taxon>Bacteroidota</taxon>
        <taxon>Flavobacteriia</taxon>
        <taxon>Flavobacteriales</taxon>
        <taxon>Flavobacteriaceae</taxon>
        <taxon>Leeuwenhoekiella</taxon>
    </lineage>
</organism>
<protein>
    <submittedName>
        <fullName evidence="1">Uncharacterized protein</fullName>
    </submittedName>
</protein>
<gene>
    <name evidence="1" type="ORF">DSL99_1355</name>
</gene>
<dbReference type="EMBL" id="QOVL01000005">
    <property type="protein sequence ID" value="RXG32050.1"/>
    <property type="molecule type" value="Genomic_DNA"/>
</dbReference>
<proteinExistence type="predicted"/>
<evidence type="ECO:0000313" key="1">
    <source>
        <dbReference type="EMBL" id="RXG32050.1"/>
    </source>
</evidence>
<dbReference type="Proteomes" id="UP000290608">
    <property type="component" value="Unassembled WGS sequence"/>
</dbReference>
<dbReference type="STRING" id="1122159.SAMN02745246_01410"/>
<dbReference type="RefSeq" id="WP_073098524.1">
    <property type="nucleotide sequence ID" value="NZ_QOVL01000005.1"/>
</dbReference>
<accession>A0A4Q0PNE8</accession>